<reference evidence="2" key="1">
    <citation type="journal article" date="2021" name="Nat. Commun.">
        <title>Genomic analyses provide insights into spinach domestication and the genetic basis of agronomic traits.</title>
        <authorList>
            <person name="Cai X."/>
            <person name="Sun X."/>
            <person name="Xu C."/>
            <person name="Sun H."/>
            <person name="Wang X."/>
            <person name="Ge C."/>
            <person name="Zhang Z."/>
            <person name="Wang Q."/>
            <person name="Fei Z."/>
            <person name="Jiao C."/>
            <person name="Wang Q."/>
        </authorList>
    </citation>
    <scope>NUCLEOTIDE SEQUENCE [LARGE SCALE GENOMIC DNA]</scope>
    <source>
        <strain evidence="2">cv. Varoflay</strain>
    </source>
</reference>
<organism evidence="2 3">
    <name type="scientific">Spinacia oleracea</name>
    <name type="common">Spinach</name>
    <dbReference type="NCBI Taxonomy" id="3562"/>
    <lineage>
        <taxon>Eukaryota</taxon>
        <taxon>Viridiplantae</taxon>
        <taxon>Streptophyta</taxon>
        <taxon>Embryophyta</taxon>
        <taxon>Tracheophyta</taxon>
        <taxon>Spermatophyta</taxon>
        <taxon>Magnoliopsida</taxon>
        <taxon>eudicotyledons</taxon>
        <taxon>Gunneridae</taxon>
        <taxon>Pentapetalae</taxon>
        <taxon>Caryophyllales</taxon>
        <taxon>Chenopodiaceae</taxon>
        <taxon>Chenopodioideae</taxon>
        <taxon>Anserineae</taxon>
        <taxon>Spinacia</taxon>
    </lineage>
</organism>
<proteinExistence type="inferred from homology"/>
<comment type="similarity">
    <text evidence="1">Belongs to the Nudix hydrolase family. CPSF5 subfamily.</text>
</comment>
<dbReference type="PANTHER" id="PTHR13047">
    <property type="entry name" value="PRE-MRNA CLEAVAGE FACTOR IM, 25KD SUBUNIT"/>
    <property type="match status" value="1"/>
</dbReference>
<accession>A0ABM3R9W6</accession>
<protein>
    <recommendedName>
        <fullName evidence="1">Pre-mRNA cleavage factor Im 25 kDa subunit</fullName>
    </recommendedName>
</protein>
<keyword evidence="1" id="KW-0694">RNA-binding</keyword>
<dbReference type="Proteomes" id="UP000813463">
    <property type="component" value="Chromosome 2"/>
</dbReference>
<dbReference type="Gene3D" id="3.90.79.10">
    <property type="entry name" value="Nucleoside Triphosphate Pyrophosphohydrolase"/>
    <property type="match status" value="1"/>
</dbReference>
<evidence type="ECO:0000313" key="3">
    <source>
        <dbReference type="RefSeq" id="XP_056692408.1"/>
    </source>
</evidence>
<dbReference type="RefSeq" id="XP_056692408.1">
    <property type="nucleotide sequence ID" value="XM_056836430.1"/>
</dbReference>
<comment type="subcellular location">
    <subcellularLocation>
        <location evidence="1">Nucleus</location>
    </subcellularLocation>
    <text evidence="1">In punctate subnuclear structures localized adjacent to nuclear speckles, called paraspeckles.</text>
</comment>
<keyword evidence="1" id="KW-0539">Nucleus</keyword>
<dbReference type="PIRSF" id="PIRSF017888">
    <property type="entry name" value="CPSF-25"/>
    <property type="match status" value="1"/>
</dbReference>
<dbReference type="GeneID" id="110776276"/>
<evidence type="ECO:0000256" key="1">
    <source>
        <dbReference type="PIRNR" id="PIRNR017888"/>
    </source>
</evidence>
<reference evidence="3" key="2">
    <citation type="submission" date="2025-08" db="UniProtKB">
        <authorList>
            <consortium name="RefSeq"/>
        </authorList>
    </citation>
    <scope>IDENTIFICATION</scope>
    <source>
        <tissue evidence="3">Leaf</tissue>
    </source>
</reference>
<comment type="subunit">
    <text evidence="1">Homodimer. Component of the cleavage factor Im (CFIm) complex.</text>
</comment>
<name>A0ABM3R9W6_SPIOL</name>
<dbReference type="InterPro" id="IPR016706">
    <property type="entry name" value="Cleav_polyA_spec_factor_su5"/>
</dbReference>
<gene>
    <name evidence="3" type="primary">LOC110776276</name>
</gene>
<keyword evidence="2" id="KW-1185">Reference proteome</keyword>
<comment type="function">
    <text evidence="1">Component of the cleavage factor Im (CFIm) complex that plays a key role in pre-mRNA 3'-processing.</text>
</comment>
<dbReference type="CDD" id="cd18871">
    <property type="entry name" value="NUDIX_Cfim25_Nudt21"/>
    <property type="match status" value="1"/>
</dbReference>
<dbReference type="Pfam" id="PF13869">
    <property type="entry name" value="NUDIX_2"/>
    <property type="match status" value="1"/>
</dbReference>
<sequence>MREGEAVVLANSGGDEHQGDGGSLVDYAVDIYPLSRYYFGTKDALSTKDETPADSLLRLKSNYEVRGLRTSVQGVILVELFKHPHLLLLQVKNTTFNLPGGRLRQGDSGVFVLLFACVVDLEGLQRKLSRKLSPDEGSDNSDEIEWEVGDLLGMWWRPEFEALLYPYLPPNTKQPKECTKLFMVKLPVCRKFIVPKNMKLLAVPLCQVHGNHKTYGSIIAGIPQLLSKYSFNMIEA</sequence>
<keyword evidence="1" id="KW-0507">mRNA processing</keyword>
<evidence type="ECO:0000313" key="2">
    <source>
        <dbReference type="Proteomes" id="UP000813463"/>
    </source>
</evidence>